<feature type="compositionally biased region" description="Basic and acidic residues" evidence="1">
    <location>
        <begin position="440"/>
        <end position="451"/>
    </location>
</feature>
<feature type="region of interest" description="Disordered" evidence="1">
    <location>
        <begin position="521"/>
        <end position="586"/>
    </location>
</feature>
<dbReference type="InterPro" id="IPR005112">
    <property type="entry name" value="dDENN_dom"/>
</dbReference>
<dbReference type="SMART" id="SM00800">
    <property type="entry name" value="uDENN"/>
    <property type="match status" value="1"/>
</dbReference>
<dbReference type="SMART" id="SM00801">
    <property type="entry name" value="dDENN"/>
    <property type="match status" value="1"/>
</dbReference>
<name>A0A152A873_TIELA</name>
<dbReference type="InParanoid" id="A0A152A873"/>
<keyword evidence="4" id="KW-1185">Reference proteome</keyword>
<evidence type="ECO:0000259" key="2">
    <source>
        <dbReference type="PROSITE" id="PS50211"/>
    </source>
</evidence>
<dbReference type="FunCoup" id="A0A152A873">
    <property type="interactions" value="738"/>
</dbReference>
<feature type="compositionally biased region" description="Low complexity" evidence="1">
    <location>
        <begin position="535"/>
        <end position="549"/>
    </location>
</feature>
<feature type="compositionally biased region" description="Low complexity" evidence="1">
    <location>
        <begin position="576"/>
        <end position="586"/>
    </location>
</feature>
<dbReference type="STRING" id="361077.A0A152A873"/>
<feature type="compositionally biased region" description="Polar residues" evidence="1">
    <location>
        <begin position="1208"/>
        <end position="1223"/>
    </location>
</feature>
<dbReference type="Pfam" id="PF03456">
    <property type="entry name" value="uDENN"/>
    <property type="match status" value="1"/>
</dbReference>
<feature type="region of interest" description="Disordered" evidence="1">
    <location>
        <begin position="852"/>
        <end position="871"/>
    </location>
</feature>
<dbReference type="PANTHER" id="PTHR15288">
    <property type="entry name" value="DENN DOMAIN-CONTAINING PROTEIN 2"/>
    <property type="match status" value="1"/>
</dbReference>
<evidence type="ECO:0000256" key="1">
    <source>
        <dbReference type="SAM" id="MobiDB-lite"/>
    </source>
</evidence>
<feature type="compositionally biased region" description="Low complexity" evidence="1">
    <location>
        <begin position="1224"/>
        <end position="1243"/>
    </location>
</feature>
<feature type="compositionally biased region" description="Polar residues" evidence="1">
    <location>
        <begin position="680"/>
        <end position="690"/>
    </location>
</feature>
<feature type="region of interest" description="Disordered" evidence="1">
    <location>
        <begin position="976"/>
        <end position="997"/>
    </location>
</feature>
<organism evidence="3 4">
    <name type="scientific">Tieghemostelium lacteum</name>
    <name type="common">Slime mold</name>
    <name type="synonym">Dictyostelium lacteum</name>
    <dbReference type="NCBI Taxonomy" id="361077"/>
    <lineage>
        <taxon>Eukaryota</taxon>
        <taxon>Amoebozoa</taxon>
        <taxon>Evosea</taxon>
        <taxon>Eumycetozoa</taxon>
        <taxon>Dictyostelia</taxon>
        <taxon>Dictyosteliales</taxon>
        <taxon>Raperosteliaceae</taxon>
        <taxon>Tieghemostelium</taxon>
    </lineage>
</organism>
<feature type="compositionally biased region" description="Polar residues" evidence="1">
    <location>
        <begin position="1185"/>
        <end position="1197"/>
    </location>
</feature>
<dbReference type="InterPro" id="IPR043153">
    <property type="entry name" value="DENN_C"/>
</dbReference>
<dbReference type="Pfam" id="PF03455">
    <property type="entry name" value="dDENN"/>
    <property type="match status" value="1"/>
</dbReference>
<feature type="domain" description="UDENN" evidence="2">
    <location>
        <begin position="8"/>
        <end position="407"/>
    </location>
</feature>
<reference evidence="3 4" key="1">
    <citation type="submission" date="2015-12" db="EMBL/GenBank/DDBJ databases">
        <title>Dictyostelia acquired genes for synthesis and detection of signals that induce cell-type specialization by lateral gene transfer from prokaryotes.</title>
        <authorList>
            <person name="Gloeckner G."/>
            <person name="Schaap P."/>
        </authorList>
    </citation>
    <scope>NUCLEOTIDE SEQUENCE [LARGE SCALE GENOMIC DNA]</scope>
    <source>
        <strain evidence="3 4">TK</strain>
    </source>
</reference>
<accession>A0A152A873</accession>
<feature type="region of interest" description="Disordered" evidence="1">
    <location>
        <begin position="440"/>
        <end position="487"/>
    </location>
</feature>
<dbReference type="SMART" id="SM00799">
    <property type="entry name" value="DENN"/>
    <property type="match status" value="1"/>
</dbReference>
<gene>
    <name evidence="3" type="ORF">DLAC_01272</name>
</gene>
<feature type="compositionally biased region" description="Polar residues" evidence="1">
    <location>
        <begin position="720"/>
        <end position="729"/>
    </location>
</feature>
<evidence type="ECO:0000313" key="4">
    <source>
        <dbReference type="Proteomes" id="UP000076078"/>
    </source>
</evidence>
<dbReference type="PROSITE" id="PS50211">
    <property type="entry name" value="DENN"/>
    <property type="match status" value="1"/>
</dbReference>
<dbReference type="InterPro" id="IPR051942">
    <property type="entry name" value="DENN_domain_containing_2"/>
</dbReference>
<dbReference type="InterPro" id="IPR005113">
    <property type="entry name" value="uDENN_dom"/>
</dbReference>
<feature type="compositionally biased region" description="Polar residues" evidence="1">
    <location>
        <begin position="1058"/>
        <end position="1072"/>
    </location>
</feature>
<evidence type="ECO:0000313" key="3">
    <source>
        <dbReference type="EMBL" id="KYR02432.1"/>
    </source>
</evidence>
<protein>
    <submittedName>
        <fullName evidence="3">Putative guanine nucleotide exchange factor (GEF)</fullName>
    </submittedName>
</protein>
<dbReference type="Gene3D" id="3.30.450.200">
    <property type="match status" value="1"/>
</dbReference>
<feature type="compositionally biased region" description="Low complexity" evidence="1">
    <location>
        <begin position="701"/>
        <end position="719"/>
    </location>
</feature>
<dbReference type="PANTHER" id="PTHR15288:SF21">
    <property type="entry name" value="UDENN DOMAIN-CONTAINING PROTEIN"/>
    <property type="match status" value="1"/>
</dbReference>
<dbReference type="OMA" id="NDFGPPT"/>
<feature type="compositionally biased region" description="Polar residues" evidence="1">
    <location>
        <begin position="988"/>
        <end position="997"/>
    </location>
</feature>
<dbReference type="Proteomes" id="UP000076078">
    <property type="component" value="Unassembled WGS sequence"/>
</dbReference>
<proteinExistence type="predicted"/>
<sequence>MSKKLFDQFLLVSLKEEKDGANGIVPFVKDVYPPDQVDPNVPLFCFPEEIDKTYTNYSDTKQLSDEMFTFVLTDREGRQQFGFTKRILTPYSKMEPQRKMVETLCIISHYAWSSTFSSMLSIVETRYRVSIDEIHNFLASSLLSVIPAPGDPFTVYIYDNPFTNPNPSPSQLPNSYVLQRPLSTDKSSLHDGTLKPLIDSLSSQKILYLFISLLFERRVIIYSDNITKVSKFINAIVSLLDPMSWQHIFIPILPRTLLDYCTAPMPFIIGIHSSLFPPIRRKPLNEIIFVDLDKDQVLPLPEDIAIFPSVFLQPLKQCLDLQILDWKKNKHYDNKMIVDTFRKFFVQVLGTYRRFFLKDMDKKKMIFDKVSFIDSQLVTPNKFFTVFCSSQMFERFIAEREEYYFKGITPPGIFEKEVIIFDLKNPVTQSINNTLKIKEKEKVKEKEKEKPVSINNNNNRLTPTPLRSSHQQQSSTTSTPDVKKTPVSTLQVNSVKQNGNSVDRSFLSSLIGNATSNVVLPIPKSMQTQNTIPERPSNPNPRDNNNKSKTMTAQDLASLSSSNSQSSVNLMPPPSSSINSNANNNSLKANSIQKSTSTSFTMGSPTLGPISALKSSVSHHKSLSDLASDLLEVAHIPHHIKGASKEKDPLPNNSNSVGIGLSRVPSVLINTLTPKRDRSSSTTNAPTHQQLHVVGPPQHHSQMSHSVTLSSLSTLSNSTPNANQLSSKQMIPPPPLIKPLRKYFPMRSIPFVLLHTKFSPEDATRLSIEDIHEFLFPPPQQVQKLPSPTIPHIIKTSPEPTRRQANDFNDATYIVKKSINPQMSQSIDKNTFKIPEVPQNFAIPLPFKKSLTGSGSSATGSGSGTLTSSTSSTNIVSLTNSGSGLVTGNILPPPPTTIKKGHHRSQSTYNPPTKSANLLSSQDHYELPPNFTFNSTTTNPNITHSSSNLAQLNQQPYVPPVNNIPPIQEKSEVLINQQQPQPQPQPQTSLHRTSSTSNIMEQVPQLKTTPSQSNFFSTNPLETHIESDIPSSLSLSGQSQNANENSKFFSEGWPLGKPTSTPQIGDSGNNTTANPVILGINQSGSDFFSAFVSPSNNGLATSTPSTITTSTSSFPSLSINSGGVNNNNNNNLVTSGGITNNNVNSNNANIYSSTGCTNSSILPPLLVSTGGAVLPQASFHSSNFYDQSPLSQSSSFNDFGPPTPSVYPLSSATSNAGTPTPSLNNSTNISNNNNNNNNNNSNAITNLHAMSLPLVQNNNNNLNPLPPLNNYSTPPPTHTQTINTSTTTSTPTPTTSENHMDEFDLFLSMRNIKK</sequence>
<feature type="compositionally biased region" description="Low complexity" evidence="1">
    <location>
        <begin position="1256"/>
        <end position="1296"/>
    </location>
</feature>
<feature type="region of interest" description="Disordered" evidence="1">
    <location>
        <begin position="1256"/>
        <end position="1299"/>
    </location>
</feature>
<feature type="region of interest" description="Disordered" evidence="1">
    <location>
        <begin position="1185"/>
        <end position="1243"/>
    </location>
</feature>
<dbReference type="FunFam" id="3.40.50.11500:FF:000004">
    <property type="entry name" value="DENN domain-containing protein 2C isoform X1"/>
    <property type="match status" value="1"/>
</dbReference>
<feature type="compositionally biased region" description="Low complexity" evidence="1">
    <location>
        <begin position="558"/>
        <end position="567"/>
    </location>
</feature>
<comment type="caution">
    <text evidence="3">The sequence shown here is derived from an EMBL/GenBank/DDBJ whole genome shotgun (WGS) entry which is preliminary data.</text>
</comment>
<dbReference type="Gene3D" id="3.40.50.11500">
    <property type="match status" value="1"/>
</dbReference>
<feature type="region of interest" description="Disordered" evidence="1">
    <location>
        <begin position="894"/>
        <end position="919"/>
    </location>
</feature>
<dbReference type="InterPro" id="IPR037516">
    <property type="entry name" value="Tripartite_DENN"/>
</dbReference>
<feature type="compositionally biased region" description="Low complexity" evidence="1">
    <location>
        <begin position="455"/>
        <end position="479"/>
    </location>
</feature>
<feature type="compositionally biased region" description="Polar residues" evidence="1">
    <location>
        <begin position="1029"/>
        <end position="1048"/>
    </location>
</feature>
<feature type="compositionally biased region" description="Polar residues" evidence="1">
    <location>
        <begin position="906"/>
        <end position="919"/>
    </location>
</feature>
<feature type="region of interest" description="Disordered" evidence="1">
    <location>
        <begin position="1029"/>
        <end position="1072"/>
    </location>
</feature>
<dbReference type="OrthoDB" id="20611at2759"/>
<dbReference type="EMBL" id="LODT01000004">
    <property type="protein sequence ID" value="KYR02432.1"/>
    <property type="molecule type" value="Genomic_DNA"/>
</dbReference>
<feature type="region of interest" description="Disordered" evidence="1">
    <location>
        <begin position="674"/>
        <end position="732"/>
    </location>
</feature>
<dbReference type="Pfam" id="PF02141">
    <property type="entry name" value="DENN"/>
    <property type="match status" value="1"/>
</dbReference>
<dbReference type="InterPro" id="IPR001194">
    <property type="entry name" value="cDENN_dom"/>
</dbReference>